<dbReference type="RefSeq" id="WP_165404826.1">
    <property type="nucleotide sequence ID" value="NZ_SGXC01000004.1"/>
</dbReference>
<dbReference type="GO" id="GO:0008198">
    <property type="term" value="F:ferrous iron binding"/>
    <property type="evidence" value="ECO:0007669"/>
    <property type="project" value="InterPro"/>
</dbReference>
<reference evidence="2 3" key="1">
    <citation type="submission" date="2019-02" db="EMBL/GenBank/DDBJ databases">
        <title>Genomic Encyclopedia of Type Strains, Phase IV (KMG-IV): sequencing the most valuable type-strain genomes for metagenomic binning, comparative biology and taxonomic classification.</title>
        <authorList>
            <person name="Goeker M."/>
        </authorList>
    </citation>
    <scope>NUCLEOTIDE SEQUENCE [LARGE SCALE GENOMIC DNA]</scope>
    <source>
        <strain evidence="2 3">K24</strain>
    </source>
</reference>
<dbReference type="CDD" id="cd07366">
    <property type="entry name" value="3MGA_Dioxygenase"/>
    <property type="match status" value="1"/>
</dbReference>
<name>A0A4Q7N6K2_9BURK</name>
<keyword evidence="2" id="KW-0560">Oxidoreductase</keyword>
<dbReference type="SUPFAM" id="SSF53213">
    <property type="entry name" value="LigB-like"/>
    <property type="match status" value="1"/>
</dbReference>
<dbReference type="InterPro" id="IPR004183">
    <property type="entry name" value="Xdiol_dOase_suB"/>
</dbReference>
<accession>A0A4Q7N6K2</accession>
<evidence type="ECO:0000313" key="2">
    <source>
        <dbReference type="EMBL" id="RZS76983.1"/>
    </source>
</evidence>
<dbReference type="GO" id="GO:0016702">
    <property type="term" value="F:oxidoreductase activity, acting on single donors with incorporation of molecular oxygen, incorporation of two atoms of oxygen"/>
    <property type="evidence" value="ECO:0007669"/>
    <property type="project" value="UniProtKB-ARBA"/>
</dbReference>
<organism evidence="2 3">
    <name type="scientific">Pigmentiphaga kullae</name>
    <dbReference type="NCBI Taxonomy" id="151784"/>
    <lineage>
        <taxon>Bacteria</taxon>
        <taxon>Pseudomonadati</taxon>
        <taxon>Pseudomonadota</taxon>
        <taxon>Betaproteobacteria</taxon>
        <taxon>Burkholderiales</taxon>
        <taxon>Alcaligenaceae</taxon>
        <taxon>Pigmentiphaga</taxon>
    </lineage>
</organism>
<evidence type="ECO:0000313" key="3">
    <source>
        <dbReference type="Proteomes" id="UP000292445"/>
    </source>
</evidence>
<keyword evidence="3" id="KW-1185">Reference proteome</keyword>
<sequence length="335" mass="36728">MAEVVCALACSHGPLLATPPDMWDLRAGADRENKRHWYRGRQMDYAALLAERQPGFHDEASLPQRQLRHDACQRALDEMARRFRAARPDVAIILGNDQREVFREDLTAGFTVYAGEEIPNTPLSEEQVRRLPPGVAVAEEGHCPPGGAVYPGDKGTAESLVQTLVAESFDVAVSYRLPGGVDRQHGIPHAFGFIYRRIMEDAPPPSVPVFTNVGVPPNRPLTRRCLQMGHALAKGIAALPSDLRVAIVASGGFTHFVVDEELDRRILDAMGRGDEAALAAVPESHFEGNTCEIKSWYPLVAAMNDLGRKMEVIDYVPCYRTEAGTGSGMAFASWQ</sequence>
<gene>
    <name evidence="2" type="ORF">EV675_5706</name>
</gene>
<dbReference type="Gene3D" id="3.40.830.10">
    <property type="entry name" value="LigB-like"/>
    <property type="match status" value="1"/>
</dbReference>
<protein>
    <submittedName>
        <fullName evidence="2">OH-DDVA oxygenase/3-O-methylgallate 3,4-dioxygenase</fullName>
    </submittedName>
</protein>
<dbReference type="Proteomes" id="UP000292445">
    <property type="component" value="Unassembled WGS sequence"/>
</dbReference>
<dbReference type="EMBL" id="SGXC01000004">
    <property type="protein sequence ID" value="RZS76983.1"/>
    <property type="molecule type" value="Genomic_DNA"/>
</dbReference>
<proteinExistence type="predicted"/>
<dbReference type="AlphaFoldDB" id="A0A4Q7N6K2"/>
<comment type="caution">
    <text evidence="2">The sequence shown here is derived from an EMBL/GenBank/DDBJ whole genome shotgun (WGS) entry which is preliminary data.</text>
</comment>
<evidence type="ECO:0000259" key="1">
    <source>
        <dbReference type="Pfam" id="PF02900"/>
    </source>
</evidence>
<feature type="domain" description="Extradiol ring-cleavage dioxygenase class III enzyme subunit B" evidence="1">
    <location>
        <begin position="75"/>
        <end position="312"/>
    </location>
</feature>
<dbReference type="InterPro" id="IPR034938">
    <property type="entry name" value="3MGA_Dioxygenase"/>
</dbReference>
<keyword evidence="2" id="KW-0223">Dioxygenase</keyword>
<dbReference type="Pfam" id="PF02900">
    <property type="entry name" value="LigB"/>
    <property type="match status" value="1"/>
</dbReference>